<feature type="compositionally biased region" description="Basic and acidic residues" evidence="1">
    <location>
        <begin position="30"/>
        <end position="41"/>
    </location>
</feature>
<reference evidence="2" key="1">
    <citation type="submission" date="2020-04" db="EMBL/GenBank/DDBJ databases">
        <authorList>
            <person name="Alioto T."/>
            <person name="Alioto T."/>
            <person name="Gomez Garrido J."/>
        </authorList>
    </citation>
    <scope>NUCLEOTIDE SEQUENCE</scope>
    <source>
        <strain evidence="2">A484AB</strain>
    </source>
</reference>
<keyword evidence="3" id="KW-1185">Reference proteome</keyword>
<proteinExistence type="predicted"/>
<dbReference type="AlphaFoldDB" id="A0A7D9JZJ1"/>
<dbReference type="EMBL" id="CACRXK020023857">
    <property type="protein sequence ID" value="CAB4038143.1"/>
    <property type="molecule type" value="Genomic_DNA"/>
</dbReference>
<organism evidence="2 3">
    <name type="scientific">Paramuricea clavata</name>
    <name type="common">Red gorgonian</name>
    <name type="synonym">Violescent sea-whip</name>
    <dbReference type="NCBI Taxonomy" id="317549"/>
    <lineage>
        <taxon>Eukaryota</taxon>
        <taxon>Metazoa</taxon>
        <taxon>Cnidaria</taxon>
        <taxon>Anthozoa</taxon>
        <taxon>Octocorallia</taxon>
        <taxon>Malacalcyonacea</taxon>
        <taxon>Plexauridae</taxon>
        <taxon>Paramuricea</taxon>
    </lineage>
</organism>
<name>A0A7D9JZJ1_PARCT</name>
<gene>
    <name evidence="2" type="ORF">PACLA_8A018698</name>
</gene>
<evidence type="ECO:0000256" key="1">
    <source>
        <dbReference type="SAM" id="MobiDB-lite"/>
    </source>
</evidence>
<protein>
    <submittedName>
        <fullName evidence="2">Uncharacterized protein</fullName>
    </submittedName>
</protein>
<feature type="non-terminal residue" evidence="2">
    <location>
        <position position="103"/>
    </location>
</feature>
<comment type="caution">
    <text evidence="2">The sequence shown here is derived from an EMBL/GenBank/DDBJ whole genome shotgun (WGS) entry which is preliminary data.</text>
</comment>
<accession>A0A7D9JZJ1</accession>
<dbReference type="Proteomes" id="UP001152795">
    <property type="component" value="Unassembled WGS sequence"/>
</dbReference>
<feature type="compositionally biased region" description="Basic and acidic residues" evidence="1">
    <location>
        <begin position="52"/>
        <end position="62"/>
    </location>
</feature>
<evidence type="ECO:0000313" key="3">
    <source>
        <dbReference type="Proteomes" id="UP001152795"/>
    </source>
</evidence>
<dbReference type="OrthoDB" id="7395641at2759"/>
<sequence length="103" mass="11799">MLPKRRQRGGSNSSNLFHYNNQVELTFKGQPKEEMLEKVTEVGDSGSDDSGSDERERERDSGSDCEQFPDEILKIRKELYPELKKARDAGKKAKLVKDKLIIE</sequence>
<feature type="region of interest" description="Disordered" evidence="1">
    <location>
        <begin position="1"/>
        <end position="68"/>
    </location>
</feature>
<evidence type="ECO:0000313" key="2">
    <source>
        <dbReference type="EMBL" id="CAB4038143.1"/>
    </source>
</evidence>
<feature type="compositionally biased region" description="Polar residues" evidence="1">
    <location>
        <begin position="9"/>
        <end position="24"/>
    </location>
</feature>